<evidence type="ECO:0000313" key="3">
    <source>
        <dbReference type="Proteomes" id="UP000288012"/>
    </source>
</evidence>
<comment type="caution">
    <text evidence="2">The sequence shown here is derived from an EMBL/GenBank/DDBJ whole genome shotgun (WGS) entry which is preliminary data.</text>
</comment>
<proteinExistence type="predicted"/>
<name>A0A3S0WSK4_9GAMM</name>
<keyword evidence="1" id="KW-0472">Membrane</keyword>
<dbReference type="EMBL" id="RZGR01000006">
    <property type="protein sequence ID" value="RUQ89770.1"/>
    <property type="molecule type" value="Genomic_DNA"/>
</dbReference>
<keyword evidence="1" id="KW-0812">Transmembrane</keyword>
<evidence type="ECO:0000313" key="2">
    <source>
        <dbReference type="EMBL" id="RUQ89770.1"/>
    </source>
</evidence>
<keyword evidence="1" id="KW-1133">Transmembrane helix</keyword>
<sequence>MRQYYENWFIRFLRWPKEQLFGLDYHYWAYGNSYAVEKRAPIDNFFYKIPLFFLYLLFNPIAFIVEKINHLLFPLQVLNPEQQALVEHNDVIADSQHDKLAEFHEAEKKLFFKVIELQSKFTCEEDWKKPELLTEFSSLFKESARNFLYFIHAVKDEVNKKGMEHVADSLLYSSIRQSQNLAHEGAFSAFVELYHFARSKACFSSLRTQTSLVTDKPSRRLFSTPVDYDEYWVLEKHPEFLQEGTLQNSWRLMFNTCVELFEKEIKPHGEIINMVIDKRGELVKNRFFRWFCKDEPVNSNHESPFIPYPLNGERYPDYGDNPSYILGNMIRGSTPEFKAEVKAFCQSPASFFSSGHTFFSVSQVKKVDAEPEASHSMSLK</sequence>
<dbReference type="AlphaFoldDB" id="A0A3S0WSK4"/>
<evidence type="ECO:0000256" key="1">
    <source>
        <dbReference type="SAM" id="Phobius"/>
    </source>
</evidence>
<dbReference type="Proteomes" id="UP000288012">
    <property type="component" value="Unassembled WGS sequence"/>
</dbReference>
<feature type="transmembrane region" description="Helical" evidence="1">
    <location>
        <begin position="45"/>
        <end position="65"/>
    </location>
</feature>
<reference evidence="2 3" key="1">
    <citation type="submission" date="2018-12" db="EMBL/GenBank/DDBJ databases">
        <title>Legionella sp,whole genome shotgun sequence.</title>
        <authorList>
            <person name="Wu H."/>
        </authorList>
    </citation>
    <scope>NUCLEOTIDE SEQUENCE [LARGE SCALE GENOMIC DNA]</scope>
    <source>
        <strain evidence="3">km714</strain>
    </source>
</reference>
<protein>
    <submittedName>
        <fullName evidence="2">Uncharacterized protein</fullName>
    </submittedName>
</protein>
<accession>A0A3S0WSK4</accession>
<organism evidence="2 3">
    <name type="scientific">Legionella septentrionalis</name>
    <dbReference type="NCBI Taxonomy" id="2498109"/>
    <lineage>
        <taxon>Bacteria</taxon>
        <taxon>Pseudomonadati</taxon>
        <taxon>Pseudomonadota</taxon>
        <taxon>Gammaproteobacteria</taxon>
        <taxon>Legionellales</taxon>
        <taxon>Legionellaceae</taxon>
        <taxon>Legionella</taxon>
    </lineage>
</organism>
<gene>
    <name evidence="2" type="ORF">EKM59_03155</name>
</gene>
<keyword evidence="3" id="KW-1185">Reference proteome</keyword>
<dbReference type="RefSeq" id="WP_127111117.1">
    <property type="nucleotide sequence ID" value="NZ_RZGR01000006.1"/>
</dbReference>